<dbReference type="OrthoDB" id="10025474at2759"/>
<sequence length="624" mass="71498">MNITATGSPLPTIKCIMVEFYNWEAIDFSKIPNADFIPHDLLVTDYSLVEETDEKIVKYVLVISKKKKRDLQTVQYLSYEVEKLQIKTNTHGTPPFSWQKDQGLYPSHVKLNFHGELQIAEIRELFKVFDNNMFATAWISSCLIEASMYGIGPVPKAEQIQLSLKAIGKYHDRNRPYNNSIMTFWSQVYNEGNRTWESAPKNLLDLFDLTNKFPSKLLEDFLKLIGLKDVEEVIEKLLKEKDIFLRAFHIPPDFDDTFVNIGFGSLLKESQFTDLYKEWTTLNTNVTSAFTALKKYAYRPFSPDTNQNSIDPRTYFYLRNFLTENLTKTAALVPTWNIYNHTTLLVSYELANNFSNRRDLALTYYPSKFECYWFTARTLAMLRRFKKTQPLPFPIMDTVLKRFTDVFNGPVLNDIVNSAVIDESQGIYFDDFLGDGDIGLDGSDLKRAEDRLFTTSMALNTLIDAFTVFDPASKKLQWVGSADNIKKVKKYVDGSVDFLKDFILGGTYKTWNAFFSGSGKGLKSLPFFYPANRLEFFNGTKIKPDKFPSGGAFVVGFEGVVSDSDYAEMLKQPHFGQPTPIDFDGFNPKGEPEGFFPFWSSDAYTYATTMLGFSKYLNIYTVEG</sequence>
<evidence type="ECO:0000313" key="2">
    <source>
        <dbReference type="Proteomes" id="UP000507470"/>
    </source>
</evidence>
<accession>A0A6J8BVV5</accession>
<proteinExistence type="predicted"/>
<dbReference type="EMBL" id="CACVKT020003882">
    <property type="protein sequence ID" value="CAC5386437.1"/>
    <property type="molecule type" value="Genomic_DNA"/>
</dbReference>
<evidence type="ECO:0000313" key="1">
    <source>
        <dbReference type="EMBL" id="CAC5386437.1"/>
    </source>
</evidence>
<organism evidence="1 2">
    <name type="scientific">Mytilus coruscus</name>
    <name type="common">Sea mussel</name>
    <dbReference type="NCBI Taxonomy" id="42192"/>
    <lineage>
        <taxon>Eukaryota</taxon>
        <taxon>Metazoa</taxon>
        <taxon>Spiralia</taxon>
        <taxon>Lophotrochozoa</taxon>
        <taxon>Mollusca</taxon>
        <taxon>Bivalvia</taxon>
        <taxon>Autobranchia</taxon>
        <taxon>Pteriomorphia</taxon>
        <taxon>Mytilida</taxon>
        <taxon>Mytiloidea</taxon>
        <taxon>Mytilidae</taxon>
        <taxon>Mytilinae</taxon>
        <taxon>Mytilus</taxon>
    </lineage>
</organism>
<keyword evidence="2" id="KW-1185">Reference proteome</keyword>
<protein>
    <submittedName>
        <fullName evidence="1">Uncharacterized protein</fullName>
    </submittedName>
</protein>
<name>A0A6J8BVV5_MYTCO</name>
<reference evidence="1 2" key="1">
    <citation type="submission" date="2020-06" db="EMBL/GenBank/DDBJ databases">
        <authorList>
            <person name="Li R."/>
            <person name="Bekaert M."/>
        </authorList>
    </citation>
    <scope>NUCLEOTIDE SEQUENCE [LARGE SCALE GENOMIC DNA]</scope>
    <source>
        <strain evidence="2">wild</strain>
    </source>
</reference>
<gene>
    <name evidence="1" type="ORF">MCOR_21874</name>
</gene>
<dbReference type="Proteomes" id="UP000507470">
    <property type="component" value="Unassembled WGS sequence"/>
</dbReference>
<dbReference type="AlphaFoldDB" id="A0A6J8BVV5"/>